<comment type="caution">
    <text evidence="1">The sequence shown here is derived from an EMBL/GenBank/DDBJ whole genome shotgun (WGS) entry which is preliminary data.</text>
</comment>
<dbReference type="EMBL" id="NIRI02000056">
    <property type="protein sequence ID" value="KAG5444739.1"/>
    <property type="molecule type" value="Genomic_DNA"/>
</dbReference>
<reference evidence="1 2" key="2">
    <citation type="journal article" date="2021" name="Genomics">
        <title>High-quality reference genome for Clonorchis sinensis.</title>
        <authorList>
            <person name="Young N.D."/>
            <person name="Stroehlein A.J."/>
            <person name="Kinkar L."/>
            <person name="Wang T."/>
            <person name="Sohn W.M."/>
            <person name="Chang B.C.H."/>
            <person name="Kaur P."/>
            <person name="Weisz D."/>
            <person name="Dudchenko O."/>
            <person name="Aiden E.L."/>
            <person name="Korhonen P.K."/>
            <person name="Gasser R.B."/>
        </authorList>
    </citation>
    <scope>NUCLEOTIDE SEQUENCE [LARGE SCALE GENOMIC DNA]</scope>
    <source>
        <strain evidence="1">Cs-k2</strain>
    </source>
</reference>
<reference evidence="1 2" key="1">
    <citation type="journal article" date="2018" name="Biotechnol. Adv.">
        <title>Improved genomic resources and new bioinformatic workflow for the carcinogenic parasite Clonorchis sinensis: Biotechnological implications.</title>
        <authorList>
            <person name="Wang D."/>
            <person name="Korhonen P.K."/>
            <person name="Gasser R.B."/>
            <person name="Young N.D."/>
        </authorList>
    </citation>
    <scope>NUCLEOTIDE SEQUENCE [LARGE SCALE GENOMIC DNA]</scope>
    <source>
        <strain evidence="1">Cs-k2</strain>
    </source>
</reference>
<organism evidence="1 2">
    <name type="scientific">Clonorchis sinensis</name>
    <name type="common">Chinese liver fluke</name>
    <dbReference type="NCBI Taxonomy" id="79923"/>
    <lineage>
        <taxon>Eukaryota</taxon>
        <taxon>Metazoa</taxon>
        <taxon>Spiralia</taxon>
        <taxon>Lophotrochozoa</taxon>
        <taxon>Platyhelminthes</taxon>
        <taxon>Trematoda</taxon>
        <taxon>Digenea</taxon>
        <taxon>Opisthorchiida</taxon>
        <taxon>Opisthorchiata</taxon>
        <taxon>Opisthorchiidae</taxon>
        <taxon>Clonorchis</taxon>
    </lineage>
</organism>
<keyword evidence="2" id="KW-1185">Reference proteome</keyword>
<sequence>MKSAGSSKKLVVHGQIMLQGSNSATGGLPSVVGDTAPQPRWRSEDTDLGLRVFCDRPTTTSDHWCATDRVSYHVDCCYGEPCPICGDVLQACPKDNGCQTPKDVLVPLIEQAKSHSHTTKQSVLQRDTHVS</sequence>
<gene>
    <name evidence="1" type="ORF">CSKR_113855</name>
</gene>
<protein>
    <submittedName>
        <fullName evidence="1">Uncharacterized protein</fullName>
    </submittedName>
</protein>
<evidence type="ECO:0000313" key="2">
    <source>
        <dbReference type="Proteomes" id="UP000286415"/>
    </source>
</evidence>
<proteinExistence type="predicted"/>
<dbReference type="AlphaFoldDB" id="A0A3R7EP38"/>
<name>A0A3R7EP38_CLOSI</name>
<dbReference type="InParanoid" id="A0A3R7EP38"/>
<evidence type="ECO:0000313" key="1">
    <source>
        <dbReference type="EMBL" id="KAG5444739.1"/>
    </source>
</evidence>
<accession>A0A3R7EP38</accession>
<dbReference type="Proteomes" id="UP000286415">
    <property type="component" value="Unassembled WGS sequence"/>
</dbReference>